<dbReference type="EMBL" id="CP000478">
    <property type="protein sequence ID" value="ABK17317.1"/>
    <property type="molecule type" value="Genomic_DNA"/>
</dbReference>
<dbReference type="RefSeq" id="WP_011698487.1">
    <property type="nucleotide sequence ID" value="NC_008554.1"/>
</dbReference>
<sequence>MVDERKPEETRFDEVMLAMDVVDTLRHEEQMVERELASDERDQALFDKLKRMYASQGIEVTDEIIAEGVAALREERFVYRPPPPRGTLWLAKLYVNRKRWAKAAGWGALCLMAVFLVYRFVFVSPEARRQAKATQEINTRISRQQDQFTILRQRLTHLSQTLKSSVDKAPPSMEVAAARLLSEAGGQLTGAGTRLQAFEKLPMKPDLSAESLAREGDAVRLRVEQRAGLLNEVTAHLDKAEAALADLGGLAMLREKLAGQYRSLLDVIRESAARGTAEKLYTDALAALNGADVQGARKGSDALQELYGRVVQEYELRIVSKPGAQSGVWREPPKRPGVRNYYVIVEAVTPKGERLTMPITSEEDGATSNVSQWGLRVDGTLFDKIRRDKSDDGIIQNNRFGVKNRGYLTPQYLMPTTGGAITRW</sequence>
<keyword evidence="1" id="KW-0812">Transmembrane</keyword>
<dbReference type="eggNOG" id="ENOG502Z7UB">
    <property type="taxonomic scope" value="Bacteria"/>
</dbReference>
<keyword evidence="1" id="KW-0472">Membrane</keyword>
<dbReference type="HOGENOM" id="CLU_550832_0_0_7"/>
<dbReference type="Pfam" id="PF19911">
    <property type="entry name" value="DUF6384"/>
    <property type="match status" value="2"/>
</dbReference>
<proteinExistence type="predicted"/>
<gene>
    <name evidence="2" type="ordered locus">Sfum_1630</name>
</gene>
<protein>
    <submittedName>
        <fullName evidence="2">Uncharacterized protein</fullName>
    </submittedName>
</protein>
<name>A0LIR5_SYNFM</name>
<dbReference type="KEGG" id="sfu:Sfum_1630"/>
<feature type="transmembrane region" description="Helical" evidence="1">
    <location>
        <begin position="103"/>
        <end position="122"/>
    </location>
</feature>
<dbReference type="InParanoid" id="A0LIR5"/>
<dbReference type="OrthoDB" id="6115808at2"/>
<organism evidence="2 3">
    <name type="scientific">Syntrophobacter fumaroxidans (strain DSM 10017 / MPOB)</name>
    <dbReference type="NCBI Taxonomy" id="335543"/>
    <lineage>
        <taxon>Bacteria</taxon>
        <taxon>Pseudomonadati</taxon>
        <taxon>Thermodesulfobacteriota</taxon>
        <taxon>Syntrophobacteria</taxon>
        <taxon>Syntrophobacterales</taxon>
        <taxon>Syntrophobacteraceae</taxon>
        <taxon>Syntrophobacter</taxon>
    </lineage>
</organism>
<evidence type="ECO:0000256" key="1">
    <source>
        <dbReference type="SAM" id="Phobius"/>
    </source>
</evidence>
<accession>A0LIR5</accession>
<keyword evidence="1" id="KW-1133">Transmembrane helix</keyword>
<dbReference type="AlphaFoldDB" id="A0LIR5"/>
<evidence type="ECO:0000313" key="2">
    <source>
        <dbReference type="EMBL" id="ABK17317.1"/>
    </source>
</evidence>
<dbReference type="InterPro" id="IPR045964">
    <property type="entry name" value="DUF6384"/>
</dbReference>
<dbReference type="Proteomes" id="UP000001784">
    <property type="component" value="Chromosome"/>
</dbReference>
<evidence type="ECO:0000313" key="3">
    <source>
        <dbReference type="Proteomes" id="UP000001784"/>
    </source>
</evidence>
<keyword evidence="3" id="KW-1185">Reference proteome</keyword>
<reference evidence="2 3" key="1">
    <citation type="submission" date="2006-10" db="EMBL/GenBank/DDBJ databases">
        <title>Complete sequence of Syntrophobacter fumaroxidans MPOB.</title>
        <authorList>
            <consortium name="US DOE Joint Genome Institute"/>
            <person name="Copeland A."/>
            <person name="Lucas S."/>
            <person name="Lapidus A."/>
            <person name="Barry K."/>
            <person name="Detter J.C."/>
            <person name="Glavina del Rio T."/>
            <person name="Hammon N."/>
            <person name="Israni S."/>
            <person name="Pitluck S."/>
            <person name="Goltsman E.G."/>
            <person name="Martinez M."/>
            <person name="Schmutz J."/>
            <person name="Larimer F."/>
            <person name="Land M."/>
            <person name="Hauser L."/>
            <person name="Kyrpides N."/>
            <person name="Kim E."/>
            <person name="Boone D.R."/>
            <person name="Brockman F."/>
            <person name="Culley D."/>
            <person name="Ferry J."/>
            <person name="Gunsalus R."/>
            <person name="McInerney M.J."/>
            <person name="Morrison M."/>
            <person name="Plugge C."/>
            <person name="Rohlin L."/>
            <person name="Scholten J."/>
            <person name="Sieber J."/>
            <person name="Stams A.J.M."/>
            <person name="Worm P."/>
            <person name="Henstra A.M."/>
            <person name="Richardson P."/>
        </authorList>
    </citation>
    <scope>NUCLEOTIDE SEQUENCE [LARGE SCALE GENOMIC DNA]</scope>
    <source>
        <strain evidence="3">DSM 10017 / MPOB</strain>
    </source>
</reference>
<dbReference type="STRING" id="335543.Sfum_1630"/>